<comment type="caution">
    <text evidence="1">The sequence shown here is derived from an EMBL/GenBank/DDBJ whole genome shotgun (WGS) entry which is preliminary data.</text>
</comment>
<dbReference type="OrthoDB" id="7612145at2759"/>
<dbReference type="PaxDb" id="67767-A0A0J7N7I7"/>
<dbReference type="STRING" id="67767.A0A0J7N7I7"/>
<reference evidence="1 2" key="1">
    <citation type="submission" date="2015-04" db="EMBL/GenBank/DDBJ databases">
        <title>Lasius niger genome sequencing.</title>
        <authorList>
            <person name="Konorov E.A."/>
            <person name="Nikitin M.A."/>
            <person name="Kirill M.V."/>
            <person name="Chang P."/>
        </authorList>
    </citation>
    <scope>NUCLEOTIDE SEQUENCE [LARGE SCALE GENOMIC DNA]</scope>
    <source>
        <tissue evidence="1">Whole</tissue>
    </source>
</reference>
<evidence type="ECO:0000313" key="2">
    <source>
        <dbReference type="Proteomes" id="UP000036403"/>
    </source>
</evidence>
<evidence type="ECO:0000313" key="1">
    <source>
        <dbReference type="EMBL" id="KMQ88590.1"/>
    </source>
</evidence>
<accession>A0A0J7N7I7</accession>
<proteinExistence type="predicted"/>
<protein>
    <submittedName>
        <fullName evidence="1">Uncharacterized protein</fullName>
    </submittedName>
</protein>
<gene>
    <name evidence="1" type="ORF">RF55_11896</name>
</gene>
<sequence>MNDYAIVLPNDDDKWLAFRNYDRKERISFVVYADLECALERKEEEESTSNTSITQHHNHKAFSVGYYVRCAHNNFKSMYRSYRGEKCVSWFVEELHDLVQRAKTFLDTNAYDGSYTGRAG</sequence>
<organism evidence="1 2">
    <name type="scientific">Lasius niger</name>
    <name type="common">Black garden ant</name>
    <dbReference type="NCBI Taxonomy" id="67767"/>
    <lineage>
        <taxon>Eukaryota</taxon>
        <taxon>Metazoa</taxon>
        <taxon>Ecdysozoa</taxon>
        <taxon>Arthropoda</taxon>
        <taxon>Hexapoda</taxon>
        <taxon>Insecta</taxon>
        <taxon>Pterygota</taxon>
        <taxon>Neoptera</taxon>
        <taxon>Endopterygota</taxon>
        <taxon>Hymenoptera</taxon>
        <taxon>Apocrita</taxon>
        <taxon>Aculeata</taxon>
        <taxon>Formicoidea</taxon>
        <taxon>Formicidae</taxon>
        <taxon>Formicinae</taxon>
        <taxon>Lasius</taxon>
        <taxon>Lasius</taxon>
    </lineage>
</organism>
<dbReference type="Proteomes" id="UP000036403">
    <property type="component" value="Unassembled WGS sequence"/>
</dbReference>
<dbReference type="AlphaFoldDB" id="A0A0J7N7I7"/>
<name>A0A0J7N7I7_LASNI</name>
<keyword evidence="2" id="KW-1185">Reference proteome</keyword>
<dbReference type="EMBL" id="LBMM01008847">
    <property type="protein sequence ID" value="KMQ88590.1"/>
    <property type="molecule type" value="Genomic_DNA"/>
</dbReference>